<evidence type="ECO:0000256" key="11">
    <source>
        <dbReference type="RuleBase" id="RU362091"/>
    </source>
</evidence>
<dbReference type="Proteomes" id="UP001219518">
    <property type="component" value="Unassembled WGS sequence"/>
</dbReference>
<proteinExistence type="inferred from homology"/>
<gene>
    <name evidence="13" type="ORF">KUF71_008661</name>
</gene>
<feature type="transmembrane region" description="Helical" evidence="12">
    <location>
        <begin position="302"/>
        <end position="327"/>
    </location>
</feature>
<keyword evidence="6 12" id="KW-1133">Transmembrane helix</keyword>
<evidence type="ECO:0000256" key="1">
    <source>
        <dbReference type="ARBA" id="ARBA00004651"/>
    </source>
</evidence>
<comment type="similarity">
    <text evidence="2 11">Belongs to the sodium:solute symporter (SSF) (TC 2.A.21) family.</text>
</comment>
<feature type="transmembrane region" description="Helical" evidence="12">
    <location>
        <begin position="528"/>
        <end position="549"/>
    </location>
</feature>
<keyword evidence="3" id="KW-0813">Transport</keyword>
<keyword evidence="8" id="KW-0406">Ion transport</keyword>
<feature type="transmembrane region" description="Helical" evidence="12">
    <location>
        <begin position="431"/>
        <end position="450"/>
    </location>
</feature>
<evidence type="ECO:0000256" key="3">
    <source>
        <dbReference type="ARBA" id="ARBA00022448"/>
    </source>
</evidence>
<protein>
    <submittedName>
        <fullName evidence="13">Sodium-coupled monocarboxylate transporter 2</fullName>
    </submittedName>
</protein>
<dbReference type="Gene3D" id="1.20.1730.10">
    <property type="entry name" value="Sodium/glucose cotransporter"/>
    <property type="match status" value="1"/>
</dbReference>
<feature type="transmembrane region" description="Helical" evidence="12">
    <location>
        <begin position="33"/>
        <end position="55"/>
    </location>
</feature>
<comment type="caution">
    <text evidence="13">The sequence shown here is derived from an EMBL/GenBank/DDBJ whole genome shotgun (WGS) entry which is preliminary data.</text>
</comment>
<dbReference type="NCBIfam" id="TIGR00813">
    <property type="entry name" value="sss"/>
    <property type="match status" value="1"/>
</dbReference>
<dbReference type="GO" id="GO:0005886">
    <property type="term" value="C:plasma membrane"/>
    <property type="evidence" value="ECO:0007669"/>
    <property type="project" value="UniProtKB-SubCell"/>
</dbReference>
<feature type="transmembrane region" description="Helical" evidence="12">
    <location>
        <begin position="215"/>
        <end position="239"/>
    </location>
</feature>
<dbReference type="Pfam" id="PF00474">
    <property type="entry name" value="SSF"/>
    <property type="match status" value="1"/>
</dbReference>
<evidence type="ECO:0000256" key="6">
    <source>
        <dbReference type="ARBA" id="ARBA00022989"/>
    </source>
</evidence>
<feature type="transmembrane region" description="Helical" evidence="12">
    <location>
        <begin position="186"/>
        <end position="208"/>
    </location>
</feature>
<feature type="transmembrane region" description="Helical" evidence="12">
    <location>
        <begin position="152"/>
        <end position="171"/>
    </location>
</feature>
<dbReference type="EMBL" id="JAHWGI010000979">
    <property type="protein sequence ID" value="KAK3919534.1"/>
    <property type="molecule type" value="Genomic_DNA"/>
</dbReference>
<sequence>MNTTTVAPLGATLAASSASTPTLREGNELLFHWADYLVLALTLAISLLIGLYYGCFGSKQKTDLEYLLANRQMKTIPVAISLIAGFISGITLLGTPADIYSYGTQYYAIVFGIFLMAFAISYLYIPVFVNLHVRSSFEYLHVRFGDRAVRTLSAVIFLLDAILTIPLYAYVPCLALEQVTGYPRNWIALIVMIVTVTYTTLGGLKAVIWTDAIQMVIFCLPLIIIAALGTISVGGWHVVWEEAAKGGRLEFFNMSLNPLERTSFLAAVIGGFFYWTGYNAVNQTCVQRYLSVPTLRAARTTAYIFMVGVALIVTFCTYIGLVMFAYFRDCDPLQGKLVATSDQIVPLFVMRIEKGLYGLPGLFMAGVLSAALSSISVALNSSAGVVLDDLWRPFAKKELTQLQGAVFAKVTCVVLGALCTGMTMAMSGLQYMIQVAMTLIGIAAGTQFGITSLGMFNPWANWKGALAGGFTSLIIMGWISVGNEIMSVQGRINYPTLPVKVSGCDPPLQATASPTMDPTVLPIYRLSFLYVAMFGWLIVMVVGSVVSFLTGATDPDKADPDAHTPLVASWLRRRQARRKESRMASTERLDLDRVSVGTISLNPLNLKQA</sequence>
<evidence type="ECO:0000256" key="7">
    <source>
        <dbReference type="ARBA" id="ARBA00023053"/>
    </source>
</evidence>
<feature type="transmembrane region" description="Helical" evidence="12">
    <location>
        <begin position="406"/>
        <end position="425"/>
    </location>
</feature>
<reference evidence="13" key="1">
    <citation type="submission" date="2021-07" db="EMBL/GenBank/DDBJ databases">
        <authorList>
            <person name="Catto M.A."/>
            <person name="Jacobson A."/>
            <person name="Kennedy G."/>
            <person name="Labadie P."/>
            <person name="Hunt B.G."/>
            <person name="Srinivasan R."/>
        </authorList>
    </citation>
    <scope>NUCLEOTIDE SEQUENCE</scope>
    <source>
        <strain evidence="13">PL_HMW_Pooled</strain>
        <tissue evidence="13">Head</tissue>
    </source>
</reference>
<feature type="transmembrane region" description="Helical" evidence="12">
    <location>
        <begin position="462"/>
        <end position="481"/>
    </location>
</feature>
<dbReference type="GO" id="GO:0006814">
    <property type="term" value="P:sodium ion transport"/>
    <property type="evidence" value="ECO:0007669"/>
    <property type="project" value="UniProtKB-KW"/>
</dbReference>
<evidence type="ECO:0000256" key="4">
    <source>
        <dbReference type="ARBA" id="ARBA00022475"/>
    </source>
</evidence>
<keyword evidence="4" id="KW-1003">Cell membrane</keyword>
<evidence type="ECO:0000256" key="8">
    <source>
        <dbReference type="ARBA" id="ARBA00023065"/>
    </source>
</evidence>
<dbReference type="InterPro" id="IPR051163">
    <property type="entry name" value="Sodium:Solute_Symporter_SSF"/>
</dbReference>
<evidence type="ECO:0000313" key="13">
    <source>
        <dbReference type="EMBL" id="KAK3919534.1"/>
    </source>
</evidence>
<comment type="subcellular location">
    <subcellularLocation>
        <location evidence="1">Cell membrane</location>
        <topology evidence="1">Multi-pass membrane protein</topology>
    </subcellularLocation>
</comment>
<keyword evidence="14" id="KW-1185">Reference proteome</keyword>
<feature type="transmembrane region" description="Helical" evidence="12">
    <location>
        <begin position="106"/>
        <end position="131"/>
    </location>
</feature>
<dbReference type="PANTHER" id="PTHR42985">
    <property type="entry name" value="SODIUM-COUPLED MONOCARBOXYLATE TRANSPORTER"/>
    <property type="match status" value="1"/>
</dbReference>
<keyword evidence="9 12" id="KW-0472">Membrane</keyword>
<dbReference type="AlphaFoldDB" id="A0AAE1LI42"/>
<evidence type="ECO:0000256" key="5">
    <source>
        <dbReference type="ARBA" id="ARBA00022692"/>
    </source>
</evidence>
<evidence type="ECO:0000313" key="14">
    <source>
        <dbReference type="Proteomes" id="UP001219518"/>
    </source>
</evidence>
<feature type="transmembrane region" description="Helical" evidence="12">
    <location>
        <begin position="262"/>
        <end position="281"/>
    </location>
</feature>
<dbReference type="CDD" id="cd11492">
    <property type="entry name" value="SLC5sbd_NIS-SMVT"/>
    <property type="match status" value="1"/>
</dbReference>
<evidence type="ECO:0000256" key="2">
    <source>
        <dbReference type="ARBA" id="ARBA00006434"/>
    </source>
</evidence>
<organism evidence="13 14">
    <name type="scientific">Frankliniella fusca</name>
    <dbReference type="NCBI Taxonomy" id="407009"/>
    <lineage>
        <taxon>Eukaryota</taxon>
        <taxon>Metazoa</taxon>
        <taxon>Ecdysozoa</taxon>
        <taxon>Arthropoda</taxon>
        <taxon>Hexapoda</taxon>
        <taxon>Insecta</taxon>
        <taxon>Pterygota</taxon>
        <taxon>Neoptera</taxon>
        <taxon>Paraneoptera</taxon>
        <taxon>Thysanoptera</taxon>
        <taxon>Terebrantia</taxon>
        <taxon>Thripoidea</taxon>
        <taxon>Thripidae</taxon>
        <taxon>Frankliniella</taxon>
    </lineage>
</organism>
<dbReference type="InterPro" id="IPR038377">
    <property type="entry name" value="Na/Glc_symporter_sf"/>
</dbReference>
<evidence type="ECO:0000256" key="12">
    <source>
        <dbReference type="SAM" id="Phobius"/>
    </source>
</evidence>
<dbReference type="PROSITE" id="PS50283">
    <property type="entry name" value="NA_SOLUT_SYMP_3"/>
    <property type="match status" value="1"/>
</dbReference>
<dbReference type="GO" id="GO:0015293">
    <property type="term" value="F:symporter activity"/>
    <property type="evidence" value="ECO:0007669"/>
    <property type="project" value="TreeGrafter"/>
</dbReference>
<dbReference type="InterPro" id="IPR001734">
    <property type="entry name" value="Na/solute_symporter"/>
</dbReference>
<keyword evidence="10" id="KW-0739">Sodium transport</keyword>
<keyword evidence="5 12" id="KW-0812">Transmembrane</keyword>
<keyword evidence="7" id="KW-0915">Sodium</keyword>
<name>A0AAE1LI42_9NEOP</name>
<feature type="transmembrane region" description="Helical" evidence="12">
    <location>
        <begin position="76"/>
        <end position="94"/>
    </location>
</feature>
<reference evidence="13" key="2">
    <citation type="journal article" date="2023" name="BMC Genomics">
        <title>Pest status, molecular evolution, and epigenetic factors derived from the genome assembly of Frankliniella fusca, a thysanopteran phytovirus vector.</title>
        <authorList>
            <person name="Catto M.A."/>
            <person name="Labadie P.E."/>
            <person name="Jacobson A.L."/>
            <person name="Kennedy G.G."/>
            <person name="Srinivasan R."/>
            <person name="Hunt B.G."/>
        </authorList>
    </citation>
    <scope>NUCLEOTIDE SEQUENCE</scope>
    <source>
        <strain evidence="13">PL_HMW_Pooled</strain>
    </source>
</reference>
<accession>A0AAE1LI42</accession>
<feature type="transmembrane region" description="Helical" evidence="12">
    <location>
        <begin position="362"/>
        <end position="386"/>
    </location>
</feature>
<dbReference type="PANTHER" id="PTHR42985:SF39">
    <property type="entry name" value="GH10366P"/>
    <property type="match status" value="1"/>
</dbReference>
<evidence type="ECO:0000256" key="10">
    <source>
        <dbReference type="ARBA" id="ARBA00023201"/>
    </source>
</evidence>
<evidence type="ECO:0000256" key="9">
    <source>
        <dbReference type="ARBA" id="ARBA00023136"/>
    </source>
</evidence>